<feature type="domain" description="PIN" evidence="1">
    <location>
        <begin position="17"/>
        <end position="102"/>
    </location>
</feature>
<dbReference type="CDD" id="cd18738">
    <property type="entry name" value="PIN_VapC4-5_FitB-like"/>
    <property type="match status" value="1"/>
</dbReference>
<protein>
    <submittedName>
        <fullName evidence="2">Type II toxin-antitoxin system VapC family toxin</fullName>
    </submittedName>
</protein>
<evidence type="ECO:0000313" key="2">
    <source>
        <dbReference type="EMBL" id="QHX42823.1"/>
    </source>
</evidence>
<accession>A0A6P1Y0S0</accession>
<proteinExistence type="predicted"/>
<dbReference type="KEGG" id="trz:GWP43_04505"/>
<organism evidence="2 3">
    <name type="scientific">Treponema vincentii</name>
    <dbReference type="NCBI Taxonomy" id="69710"/>
    <lineage>
        <taxon>Bacteria</taxon>
        <taxon>Pseudomonadati</taxon>
        <taxon>Spirochaetota</taxon>
        <taxon>Spirochaetia</taxon>
        <taxon>Spirochaetales</taxon>
        <taxon>Treponemataceae</taxon>
        <taxon>Treponema</taxon>
    </lineage>
</organism>
<gene>
    <name evidence="2" type="ORF">GWP43_04505</name>
</gene>
<dbReference type="SUPFAM" id="SSF88723">
    <property type="entry name" value="PIN domain-like"/>
    <property type="match status" value="1"/>
</dbReference>
<dbReference type="InterPro" id="IPR029060">
    <property type="entry name" value="PIN-like_dom_sf"/>
</dbReference>
<name>A0A6P1Y0S0_9SPIR</name>
<evidence type="ECO:0000259" key="1">
    <source>
        <dbReference type="Pfam" id="PF01850"/>
    </source>
</evidence>
<dbReference type="EMBL" id="CP048020">
    <property type="protein sequence ID" value="QHX42823.1"/>
    <property type="molecule type" value="Genomic_DNA"/>
</dbReference>
<dbReference type="Proteomes" id="UP000464374">
    <property type="component" value="Chromosome"/>
</dbReference>
<dbReference type="Pfam" id="PF01850">
    <property type="entry name" value="PIN"/>
    <property type="match status" value="1"/>
</dbReference>
<dbReference type="AlphaFoldDB" id="A0A6P1Y0S0"/>
<dbReference type="Gene3D" id="3.40.50.1010">
    <property type="entry name" value="5'-nuclease"/>
    <property type="match status" value="1"/>
</dbReference>
<sequence>MPSVRASNSCMFPYLEKNLALSIISAMELLSFSGMTETESQSTRAFINDCTEITLSNDIKGKTIEIRKKYRTKLPDAIIAASAIVNGSPLITADKGFKQIEELDLQLIVPIM</sequence>
<evidence type="ECO:0000313" key="3">
    <source>
        <dbReference type="Proteomes" id="UP000464374"/>
    </source>
</evidence>
<dbReference type="InterPro" id="IPR002716">
    <property type="entry name" value="PIN_dom"/>
</dbReference>
<reference evidence="2 3" key="1">
    <citation type="submission" date="2020-01" db="EMBL/GenBank/DDBJ databases">
        <title>Complete genome sequence of a human oral phylogroup 1 Treponema sp. strain ATCC 700766, originally isolated from periodontitis dental plaque.</title>
        <authorList>
            <person name="Chan Y."/>
            <person name="Huo Y.-B."/>
            <person name="Yu X.-L."/>
            <person name="Zeng H."/>
            <person name="Leung W.-K."/>
            <person name="Watt R.M."/>
        </authorList>
    </citation>
    <scope>NUCLEOTIDE SEQUENCE [LARGE SCALE GENOMIC DNA]</scope>
    <source>
        <strain evidence="2 3">OMZ 804</strain>
    </source>
</reference>